<evidence type="ECO:0000313" key="2">
    <source>
        <dbReference type="Proteomes" id="UP000054995"/>
    </source>
</evidence>
<proteinExistence type="predicted"/>
<dbReference type="AlphaFoldDB" id="A0A0V1FR14"/>
<name>A0A0V1FR14_TRIPS</name>
<organism evidence="1 2">
    <name type="scientific">Trichinella pseudospiralis</name>
    <name type="common">Parasitic roundworm</name>
    <dbReference type="NCBI Taxonomy" id="6337"/>
    <lineage>
        <taxon>Eukaryota</taxon>
        <taxon>Metazoa</taxon>
        <taxon>Ecdysozoa</taxon>
        <taxon>Nematoda</taxon>
        <taxon>Enoplea</taxon>
        <taxon>Dorylaimia</taxon>
        <taxon>Trichinellida</taxon>
        <taxon>Trichinellidae</taxon>
        <taxon>Trichinella</taxon>
    </lineage>
</organism>
<comment type="caution">
    <text evidence="1">The sequence shown here is derived from an EMBL/GenBank/DDBJ whole genome shotgun (WGS) entry which is preliminary data.</text>
</comment>
<dbReference type="EMBL" id="JYDT01000041">
    <property type="protein sequence ID" value="KRY88486.1"/>
    <property type="molecule type" value="Genomic_DNA"/>
</dbReference>
<protein>
    <submittedName>
        <fullName evidence="1">Uncharacterized protein</fullName>
    </submittedName>
</protein>
<evidence type="ECO:0000313" key="1">
    <source>
        <dbReference type="EMBL" id="KRY88486.1"/>
    </source>
</evidence>
<keyword evidence="2" id="KW-1185">Reference proteome</keyword>
<sequence>MFNLKRSINHIDVPNDTGIIKASIGKFSFSCFHTFMVSRIFLIEIKPTFPKASIYCGVEV</sequence>
<dbReference type="Proteomes" id="UP000054995">
    <property type="component" value="Unassembled WGS sequence"/>
</dbReference>
<reference evidence="1 2" key="1">
    <citation type="submission" date="2015-01" db="EMBL/GenBank/DDBJ databases">
        <title>Evolution of Trichinella species and genotypes.</title>
        <authorList>
            <person name="Korhonen P.K."/>
            <person name="Edoardo P."/>
            <person name="Giuseppe L.R."/>
            <person name="Gasser R.B."/>
        </authorList>
    </citation>
    <scope>NUCLEOTIDE SEQUENCE [LARGE SCALE GENOMIC DNA]</scope>
    <source>
        <strain evidence="1">ISS470</strain>
    </source>
</reference>
<accession>A0A0V1FR14</accession>
<gene>
    <name evidence="1" type="ORF">T4D_10062</name>
</gene>